<keyword evidence="2" id="KW-1185">Reference proteome</keyword>
<reference evidence="1 2" key="1">
    <citation type="submission" date="2019-12" db="EMBL/GenBank/DDBJ databases">
        <title>Genomic-based taxomic classification of the family Erythrobacteraceae.</title>
        <authorList>
            <person name="Xu L."/>
        </authorList>
    </citation>
    <scope>NUCLEOTIDE SEQUENCE [LARGE SCALE GENOMIC DNA]</scope>
    <source>
        <strain evidence="1 2">KCTC 42453</strain>
    </source>
</reference>
<dbReference type="Proteomes" id="UP000431922">
    <property type="component" value="Unassembled WGS sequence"/>
</dbReference>
<dbReference type="RefSeq" id="WP_160757252.1">
    <property type="nucleotide sequence ID" value="NZ_WTYL01000004.1"/>
</dbReference>
<protein>
    <submittedName>
        <fullName evidence="1">Uncharacterized protein</fullName>
    </submittedName>
</protein>
<name>A0A845B638_9SPHN</name>
<evidence type="ECO:0000313" key="2">
    <source>
        <dbReference type="Proteomes" id="UP000431922"/>
    </source>
</evidence>
<dbReference type="OrthoDB" id="8421028at2"/>
<organism evidence="1 2">
    <name type="scientific">Allopontixanthobacter sediminis</name>
    <dbReference type="NCBI Taxonomy" id="1689985"/>
    <lineage>
        <taxon>Bacteria</taxon>
        <taxon>Pseudomonadati</taxon>
        <taxon>Pseudomonadota</taxon>
        <taxon>Alphaproteobacteria</taxon>
        <taxon>Sphingomonadales</taxon>
        <taxon>Erythrobacteraceae</taxon>
        <taxon>Allopontixanthobacter</taxon>
    </lineage>
</organism>
<sequence length="244" mass="27496">MEIFTKGERVREGPPRAGESRYSYLNASAREEAAIARRTVEDWLADYPAGNFSHWLGDFQSADDGQHQSAFFELFLFQFFSKSGCEIIAVEPSFEGQKGNPDFHLRDKVGREFIVEAISPNFSADINKGKEKLTAEIKDAINSLPINNHLLILEKIEAPFESINKKRLADALLQWIANNPDENDLFEYRDKGALVQLKAIARRGLEASSRSHRPIAVEMGDVSISTPGMEIRRGLEKKPRSTEI</sequence>
<gene>
    <name evidence="1" type="ORF">GRI65_14265</name>
</gene>
<dbReference type="EMBL" id="WTYL01000004">
    <property type="protein sequence ID" value="MXP45614.1"/>
    <property type="molecule type" value="Genomic_DNA"/>
</dbReference>
<accession>A0A845B638</accession>
<comment type="caution">
    <text evidence="1">The sequence shown here is derived from an EMBL/GenBank/DDBJ whole genome shotgun (WGS) entry which is preliminary data.</text>
</comment>
<proteinExistence type="predicted"/>
<dbReference type="AlphaFoldDB" id="A0A845B638"/>
<evidence type="ECO:0000313" key="1">
    <source>
        <dbReference type="EMBL" id="MXP45614.1"/>
    </source>
</evidence>